<feature type="transmembrane region" description="Helical" evidence="2">
    <location>
        <begin position="412"/>
        <end position="431"/>
    </location>
</feature>
<dbReference type="AlphaFoldDB" id="A0A4R4W2Z1"/>
<reference evidence="3 4" key="1">
    <citation type="submission" date="2019-03" db="EMBL/GenBank/DDBJ databases">
        <title>Draft genome sequences of novel Actinobacteria.</title>
        <authorList>
            <person name="Sahin N."/>
            <person name="Ay H."/>
            <person name="Saygin H."/>
        </authorList>
    </citation>
    <scope>NUCLEOTIDE SEQUENCE [LARGE SCALE GENOMIC DNA]</scope>
    <source>
        <strain evidence="3 4">16K309</strain>
    </source>
</reference>
<feature type="transmembrane region" description="Helical" evidence="2">
    <location>
        <begin position="61"/>
        <end position="83"/>
    </location>
</feature>
<keyword evidence="2" id="KW-0812">Transmembrane</keyword>
<keyword evidence="4" id="KW-1185">Reference proteome</keyword>
<evidence type="ECO:0000256" key="2">
    <source>
        <dbReference type="SAM" id="Phobius"/>
    </source>
</evidence>
<dbReference type="Proteomes" id="UP000295674">
    <property type="component" value="Unassembled WGS sequence"/>
</dbReference>
<gene>
    <name evidence="3" type="ORF">E1181_03810</name>
</gene>
<keyword evidence="2" id="KW-1133">Transmembrane helix</keyword>
<evidence type="ECO:0000313" key="3">
    <source>
        <dbReference type="EMBL" id="TDD09844.1"/>
    </source>
</evidence>
<feature type="transmembrane region" description="Helical" evidence="2">
    <location>
        <begin position="647"/>
        <end position="666"/>
    </location>
</feature>
<feature type="transmembrane region" description="Helical" evidence="2">
    <location>
        <begin position="143"/>
        <end position="163"/>
    </location>
</feature>
<sequence>MDEPSKSRLQGLKSLRRFVFERSEQTEQPTPSPRESADDAPATEETPEPVRRSPRERALSALRSPGTAMTAVLVVFALVNALIANRFGGTLAGGRLLPTADLATTWSDYLSAWHAVGGGTGSPASPSLVVLALLGSVLGGPSVVVAALMLFGVPLAGLSAYLATSAIDASPLRRALVAGAYALLPAAAISAGQGRLDVVVAHVLVPPLLAGIAAVIRRSDAQWLGTAGLTAFGLAVLGAFAPAVHLSLIVLALLAHVLVPGNGLRGRRRAAGLVALVLLSVACLLPWPVLLLNHPEVLVHGLGARLVEQPASVLLATLSPDGSAVGALGVLLVLAAILALAICWDARMLAGAGVALLGWLAAVVIGTVSTEPLTGGVASPGWTGGPLVLVAAGCAGIVLFAKMPALNWKITAPVLAVGLLALGGASAIGSASGPLRVHQDAPATGTRLVLEPGPQPARLITGSGPRFGDDDLAPAGTAADWLRQVDEDLRSDDSARVRRALAAVAARGADHVIVPADSRLPELAYDMVVDDGRLTGPGRELRLLLPATPVKLVGPDLSRQAQTEPGPAPEARPLPVDAELPSFTVRISEGGTGRALVLGAENEPGWYATVNGKRVPLATAWGHQVAVPLPQQTAEVQVGYTELPRTTLLVVQAAVVLFTVIAAIPGRRRKGVTAPR</sequence>
<proteinExistence type="predicted"/>
<feature type="transmembrane region" description="Helical" evidence="2">
    <location>
        <begin position="324"/>
        <end position="342"/>
    </location>
</feature>
<protein>
    <recommendedName>
        <fullName evidence="5">YfhO family protein</fullName>
    </recommendedName>
</protein>
<accession>A0A4R4W2Z1</accession>
<feature type="transmembrane region" description="Helical" evidence="2">
    <location>
        <begin position="175"/>
        <end position="192"/>
    </location>
</feature>
<comment type="caution">
    <text evidence="3">The sequence shown here is derived from an EMBL/GenBank/DDBJ whole genome shotgun (WGS) entry which is preliminary data.</text>
</comment>
<evidence type="ECO:0008006" key="5">
    <source>
        <dbReference type="Google" id="ProtNLM"/>
    </source>
</evidence>
<dbReference type="RefSeq" id="WP_132672461.1">
    <property type="nucleotide sequence ID" value="NZ_SMKS01000003.1"/>
</dbReference>
<dbReference type="EMBL" id="SMKS01000003">
    <property type="protein sequence ID" value="TDD09844.1"/>
    <property type="molecule type" value="Genomic_DNA"/>
</dbReference>
<feature type="transmembrane region" description="Helical" evidence="2">
    <location>
        <begin position="246"/>
        <end position="264"/>
    </location>
</feature>
<feature type="compositionally biased region" description="Basic and acidic residues" evidence="1">
    <location>
        <begin position="48"/>
        <end position="58"/>
    </location>
</feature>
<feature type="transmembrane region" description="Helical" evidence="2">
    <location>
        <begin position="349"/>
        <end position="369"/>
    </location>
</feature>
<feature type="transmembrane region" description="Helical" evidence="2">
    <location>
        <begin position="271"/>
        <end position="290"/>
    </location>
</feature>
<feature type="transmembrane region" description="Helical" evidence="2">
    <location>
        <begin position="198"/>
        <end position="216"/>
    </location>
</feature>
<organism evidence="3 4">
    <name type="scientific">Saccharopolyspora terrae</name>
    <dbReference type="NCBI Taxonomy" id="2530384"/>
    <lineage>
        <taxon>Bacteria</taxon>
        <taxon>Bacillati</taxon>
        <taxon>Actinomycetota</taxon>
        <taxon>Actinomycetes</taxon>
        <taxon>Pseudonocardiales</taxon>
        <taxon>Pseudonocardiaceae</taxon>
        <taxon>Saccharopolyspora</taxon>
    </lineage>
</organism>
<evidence type="ECO:0000256" key="1">
    <source>
        <dbReference type="SAM" id="MobiDB-lite"/>
    </source>
</evidence>
<feature type="transmembrane region" description="Helical" evidence="2">
    <location>
        <begin position="381"/>
        <end position="400"/>
    </location>
</feature>
<feature type="region of interest" description="Disordered" evidence="1">
    <location>
        <begin position="1"/>
        <end position="61"/>
    </location>
</feature>
<name>A0A4R4W2Z1_9PSEU</name>
<dbReference type="OrthoDB" id="3734530at2"/>
<evidence type="ECO:0000313" key="4">
    <source>
        <dbReference type="Proteomes" id="UP000295674"/>
    </source>
</evidence>
<keyword evidence="2" id="KW-0472">Membrane</keyword>